<evidence type="ECO:0000313" key="1">
    <source>
        <dbReference type="EMBL" id="KRY16873.1"/>
    </source>
</evidence>
<sequence>MSKMFHVQKLAVSVSVERELLIASILCIKVGNTTILEAAYSTTIGQFLMKLPRAPSFIIVKRTRVFLKNGLKRLDSVRSDSRSTVNLSTPFLIVYFSIFSV</sequence>
<proteinExistence type="predicted"/>
<name>A0A0V0ZXM7_9BILA</name>
<reference evidence="1 2" key="1">
    <citation type="submission" date="2015-01" db="EMBL/GenBank/DDBJ databases">
        <title>Evolution of Trichinella species and genotypes.</title>
        <authorList>
            <person name="Korhonen P.K."/>
            <person name="Edoardo P."/>
            <person name="Giuseppe L.R."/>
            <person name="Gasser R.B."/>
        </authorList>
    </citation>
    <scope>NUCLEOTIDE SEQUENCE [LARGE SCALE GENOMIC DNA]</scope>
    <source>
        <strain evidence="1">ISS2496</strain>
    </source>
</reference>
<organism evidence="1 2">
    <name type="scientific">Trichinella patagoniensis</name>
    <dbReference type="NCBI Taxonomy" id="990121"/>
    <lineage>
        <taxon>Eukaryota</taxon>
        <taxon>Metazoa</taxon>
        <taxon>Ecdysozoa</taxon>
        <taxon>Nematoda</taxon>
        <taxon>Enoplea</taxon>
        <taxon>Dorylaimia</taxon>
        <taxon>Trichinellida</taxon>
        <taxon>Trichinellidae</taxon>
        <taxon>Trichinella</taxon>
    </lineage>
</organism>
<evidence type="ECO:0000313" key="2">
    <source>
        <dbReference type="Proteomes" id="UP000054783"/>
    </source>
</evidence>
<dbReference type="EMBL" id="JYDQ01000071">
    <property type="protein sequence ID" value="KRY16873.1"/>
    <property type="molecule type" value="Genomic_DNA"/>
</dbReference>
<dbReference type="AlphaFoldDB" id="A0A0V0ZXM7"/>
<keyword evidence="2" id="KW-1185">Reference proteome</keyword>
<comment type="caution">
    <text evidence="1">The sequence shown here is derived from an EMBL/GenBank/DDBJ whole genome shotgun (WGS) entry which is preliminary data.</text>
</comment>
<gene>
    <name evidence="1" type="ORF">T12_2609</name>
</gene>
<accession>A0A0V0ZXM7</accession>
<protein>
    <submittedName>
        <fullName evidence="1">Uncharacterized protein</fullName>
    </submittedName>
</protein>
<dbReference type="Proteomes" id="UP000054783">
    <property type="component" value="Unassembled WGS sequence"/>
</dbReference>